<reference evidence="2 3" key="1">
    <citation type="submission" date="2016-10" db="EMBL/GenBank/DDBJ databases">
        <authorList>
            <person name="de Groot N.N."/>
        </authorList>
    </citation>
    <scope>NUCLEOTIDE SEQUENCE [LARGE SCALE GENOMIC DNA]</scope>
    <source>
        <strain evidence="2 3">CGMCC 1.9109</strain>
    </source>
</reference>
<dbReference type="RefSeq" id="WP_068302255.1">
    <property type="nucleotide sequence ID" value="NZ_FNAK01000003.1"/>
</dbReference>
<keyword evidence="3" id="KW-1185">Reference proteome</keyword>
<name>A0A1G6Y6T1_9PROT</name>
<keyword evidence="1" id="KW-0812">Transmembrane</keyword>
<dbReference type="STRING" id="637679.GCA_001550055_01190"/>
<dbReference type="EMBL" id="FNAK01000003">
    <property type="protein sequence ID" value="SDD86129.1"/>
    <property type="molecule type" value="Genomic_DNA"/>
</dbReference>
<keyword evidence="1" id="KW-1133">Transmembrane helix</keyword>
<evidence type="ECO:0000313" key="2">
    <source>
        <dbReference type="EMBL" id="SDD86129.1"/>
    </source>
</evidence>
<dbReference type="Proteomes" id="UP000183685">
    <property type="component" value="Unassembled WGS sequence"/>
</dbReference>
<sequence length="82" mass="8336">MIGTLIAGALTGFIAGRYLEGKSFGPVGDVALGLLGALVAWFAVGLLGFGPTNLFGAIVTGFAGAILLRFGPNHNDKQEQTS</sequence>
<evidence type="ECO:0000313" key="3">
    <source>
        <dbReference type="Proteomes" id="UP000183685"/>
    </source>
</evidence>
<protein>
    <submittedName>
        <fullName evidence="2">Uncharacterized membrane protein YeaQ/YmgE, transglycosylase-associated protein family</fullName>
    </submittedName>
</protein>
<accession>A0A1G6Y6T1</accession>
<gene>
    <name evidence="2" type="ORF">SAMN04488071_1509</name>
</gene>
<dbReference type="AlphaFoldDB" id="A0A1G6Y6T1"/>
<keyword evidence="1" id="KW-0472">Membrane</keyword>
<feature type="transmembrane region" description="Helical" evidence="1">
    <location>
        <begin position="54"/>
        <end position="72"/>
    </location>
</feature>
<proteinExistence type="predicted"/>
<evidence type="ECO:0000256" key="1">
    <source>
        <dbReference type="SAM" id="Phobius"/>
    </source>
</evidence>
<feature type="transmembrane region" description="Helical" evidence="1">
    <location>
        <begin position="31"/>
        <end position="49"/>
    </location>
</feature>
<organism evidence="2 3">
    <name type="scientific">Kordiimonas lacus</name>
    <dbReference type="NCBI Taxonomy" id="637679"/>
    <lineage>
        <taxon>Bacteria</taxon>
        <taxon>Pseudomonadati</taxon>
        <taxon>Pseudomonadota</taxon>
        <taxon>Alphaproteobacteria</taxon>
        <taxon>Kordiimonadales</taxon>
        <taxon>Kordiimonadaceae</taxon>
        <taxon>Kordiimonas</taxon>
    </lineage>
</organism>